<dbReference type="EMBL" id="AMQN01000597">
    <property type="status" value="NOT_ANNOTATED_CDS"/>
    <property type="molecule type" value="Genomic_DNA"/>
</dbReference>
<protein>
    <submittedName>
        <fullName evidence="2 3">Uncharacterized protein</fullName>
    </submittedName>
</protein>
<evidence type="ECO:0000313" key="2">
    <source>
        <dbReference type="EMBL" id="ELU16356.1"/>
    </source>
</evidence>
<evidence type="ECO:0000313" key="4">
    <source>
        <dbReference type="Proteomes" id="UP000014760"/>
    </source>
</evidence>
<evidence type="ECO:0000256" key="1">
    <source>
        <dbReference type="SAM" id="Phobius"/>
    </source>
</evidence>
<dbReference type="EnsemblMetazoa" id="CapteT213570">
    <property type="protein sequence ID" value="CapteP213570"/>
    <property type="gene ID" value="CapteG213570"/>
</dbReference>
<keyword evidence="1" id="KW-0472">Membrane</keyword>
<keyword evidence="4" id="KW-1185">Reference proteome</keyword>
<evidence type="ECO:0000313" key="3">
    <source>
        <dbReference type="EnsemblMetazoa" id="CapteP213570"/>
    </source>
</evidence>
<proteinExistence type="predicted"/>
<keyword evidence="1" id="KW-1133">Transmembrane helix</keyword>
<accession>R7VJ55</accession>
<reference evidence="3" key="3">
    <citation type="submission" date="2015-06" db="UniProtKB">
        <authorList>
            <consortium name="EnsemblMetazoa"/>
        </authorList>
    </citation>
    <scope>IDENTIFICATION</scope>
</reference>
<sequence>MVQNPAPGGSGRRSIILQDPADLLDELIIARHGLTFGLCGRSKVLIIYLPTGLPDIGMMLHINYPWTFIVLIIAMDIAVSAMNANAGRYTASSFDCYHGDQLSKCSSILNHECYNPTVRLLCCKTRRKKNRLVSDYFQIVNMVTGIRPSVAL</sequence>
<reference evidence="2 4" key="2">
    <citation type="journal article" date="2013" name="Nature">
        <title>Insights into bilaterian evolution from three spiralian genomes.</title>
        <authorList>
            <person name="Simakov O."/>
            <person name="Marletaz F."/>
            <person name="Cho S.J."/>
            <person name="Edsinger-Gonzales E."/>
            <person name="Havlak P."/>
            <person name="Hellsten U."/>
            <person name="Kuo D.H."/>
            <person name="Larsson T."/>
            <person name="Lv J."/>
            <person name="Arendt D."/>
            <person name="Savage R."/>
            <person name="Osoegawa K."/>
            <person name="de Jong P."/>
            <person name="Grimwood J."/>
            <person name="Chapman J.A."/>
            <person name="Shapiro H."/>
            <person name="Aerts A."/>
            <person name="Otillar R.P."/>
            <person name="Terry A.Y."/>
            <person name="Boore J.L."/>
            <person name="Grigoriev I.V."/>
            <person name="Lindberg D.R."/>
            <person name="Seaver E.C."/>
            <person name="Weisblat D.A."/>
            <person name="Putnam N.H."/>
            <person name="Rokhsar D.S."/>
        </authorList>
    </citation>
    <scope>NUCLEOTIDE SEQUENCE</scope>
    <source>
        <strain evidence="2 4">I ESC-2004</strain>
    </source>
</reference>
<reference evidence="4" key="1">
    <citation type="submission" date="2012-12" db="EMBL/GenBank/DDBJ databases">
        <authorList>
            <person name="Hellsten U."/>
            <person name="Grimwood J."/>
            <person name="Chapman J.A."/>
            <person name="Shapiro H."/>
            <person name="Aerts A."/>
            <person name="Otillar R.P."/>
            <person name="Terry A.Y."/>
            <person name="Boore J.L."/>
            <person name="Simakov O."/>
            <person name="Marletaz F."/>
            <person name="Cho S.-J."/>
            <person name="Edsinger-Gonzales E."/>
            <person name="Havlak P."/>
            <person name="Kuo D.-H."/>
            <person name="Larsson T."/>
            <person name="Lv J."/>
            <person name="Arendt D."/>
            <person name="Savage R."/>
            <person name="Osoegawa K."/>
            <person name="de Jong P."/>
            <person name="Lindberg D.R."/>
            <person name="Seaver E.C."/>
            <person name="Weisblat D.A."/>
            <person name="Putnam N.H."/>
            <person name="Grigoriev I.V."/>
            <person name="Rokhsar D.S."/>
        </authorList>
    </citation>
    <scope>NUCLEOTIDE SEQUENCE</scope>
    <source>
        <strain evidence="4">I ESC-2004</strain>
    </source>
</reference>
<dbReference type="HOGENOM" id="CLU_1724043_0_0_1"/>
<dbReference type="EMBL" id="KB293180">
    <property type="protein sequence ID" value="ELU16356.1"/>
    <property type="molecule type" value="Genomic_DNA"/>
</dbReference>
<gene>
    <name evidence="2" type="ORF">CAPTEDRAFT_213570</name>
</gene>
<keyword evidence="1" id="KW-0812">Transmembrane</keyword>
<name>R7VJ55_CAPTE</name>
<dbReference type="AlphaFoldDB" id="R7VJ55"/>
<feature type="transmembrane region" description="Helical" evidence="1">
    <location>
        <begin position="64"/>
        <end position="84"/>
    </location>
</feature>
<organism evidence="2">
    <name type="scientific">Capitella teleta</name>
    <name type="common">Polychaete worm</name>
    <dbReference type="NCBI Taxonomy" id="283909"/>
    <lineage>
        <taxon>Eukaryota</taxon>
        <taxon>Metazoa</taxon>
        <taxon>Spiralia</taxon>
        <taxon>Lophotrochozoa</taxon>
        <taxon>Annelida</taxon>
        <taxon>Polychaeta</taxon>
        <taxon>Sedentaria</taxon>
        <taxon>Scolecida</taxon>
        <taxon>Capitellidae</taxon>
        <taxon>Capitella</taxon>
    </lineage>
</organism>
<dbReference type="Proteomes" id="UP000014760">
    <property type="component" value="Unassembled WGS sequence"/>
</dbReference>